<dbReference type="Proteomes" id="UP000184275">
    <property type="component" value="Unassembled WGS sequence"/>
</dbReference>
<dbReference type="SUPFAM" id="SSF50475">
    <property type="entry name" value="FMN-binding split barrel"/>
    <property type="match status" value="1"/>
</dbReference>
<dbReference type="PANTHER" id="PTHR30108">
    <property type="entry name" value="3-OCTAPRENYL-4-HYDROXYBENZOATE CARBOXY-LYASE-RELATED"/>
    <property type="match status" value="1"/>
</dbReference>
<keyword evidence="5" id="KW-1185">Reference proteome</keyword>
<dbReference type="SUPFAM" id="SSF143968">
    <property type="entry name" value="UbiD C-terminal domain-like"/>
    <property type="match status" value="2"/>
</dbReference>
<proteinExistence type="predicted"/>
<dbReference type="InterPro" id="IPR048304">
    <property type="entry name" value="UbiD_Rift_dom"/>
</dbReference>
<dbReference type="AlphaFoldDB" id="A0A1M6SHT1"/>
<evidence type="ECO:0000313" key="5">
    <source>
        <dbReference type="Proteomes" id="UP000184275"/>
    </source>
</evidence>
<feature type="domain" description="3-octaprenyl-4-hydroxybenzoate carboxy-lyase-like Rift-related" evidence="1">
    <location>
        <begin position="123"/>
        <end position="314"/>
    </location>
</feature>
<dbReference type="InterPro" id="IPR002830">
    <property type="entry name" value="UbiD"/>
</dbReference>
<dbReference type="Pfam" id="PF20696">
    <property type="entry name" value="UbiD_C"/>
    <property type="match status" value="1"/>
</dbReference>
<evidence type="ECO:0000313" key="4">
    <source>
        <dbReference type="EMBL" id="SHK44283.1"/>
    </source>
</evidence>
<sequence length="603" mass="68355">MPYKSLESALLDLEKHGMLLRISEEVSPDLIMPKMAEIATQENLPALLFERVQNSPFRAAANIFGSRERIHFLFRKTLQRTKTAIDFHANPVEVLKRPRNWFSLPSIGCSVLPVKSFASPVLQETTRLSDLPQIRLHAKDGGTFLTLPQVFSQQPEERQLLKSNLGMYRIQTSGNQYVQNQECGLHYQIERGIARHHEAAIQKGEPLKVSIWLGGPPAQTLAAIMPMPANLSELIFAGLLNGRGFRYTHLDGYTISSDADFCILGELAPTLKPEGPFGDHLGYYSDRHDFPYLNVKKVFCKKNAIYPFTTVGRPPQEDSIFGEFIAEIVKPMVPQSVPGVDEINAVDAAGVHPLLLAIGKERYRPYVKDREPMELLKEANALLGFNQVSLSKYVFITAREDAPDLRTTKYVDYFTHVLEQIHFDRDIHFQTETTIDTLDYSGRSLNHGSKAVFATAGQKIRQLGHSESDLSLLHLPFGFSNPKLVFPGVLAIQATTAAKISEFVQTLENFPYRNNYPLITIADDSHFTAKNLENWMWVTFTRSNPASDIYGFQEQFRHKHWTCQSPLIIDSRLKSQMQSPIEDDPKIEKLAREILHRSQKRKP</sequence>
<dbReference type="EMBL" id="FRAW01000006">
    <property type="protein sequence ID" value="SHK44283.1"/>
    <property type="molecule type" value="Genomic_DNA"/>
</dbReference>
<dbReference type="GO" id="GO:0016831">
    <property type="term" value="F:carboxy-lyase activity"/>
    <property type="evidence" value="ECO:0007669"/>
    <property type="project" value="InterPro"/>
</dbReference>
<name>A0A1M6SHT1_9BACT</name>
<organism evidence="4 5">
    <name type="scientific">Fibrobacter intestinalis</name>
    <dbReference type="NCBI Taxonomy" id="28122"/>
    <lineage>
        <taxon>Bacteria</taxon>
        <taxon>Pseudomonadati</taxon>
        <taxon>Fibrobacterota</taxon>
        <taxon>Fibrobacteria</taxon>
        <taxon>Fibrobacterales</taxon>
        <taxon>Fibrobacteraceae</taxon>
        <taxon>Fibrobacter</taxon>
    </lineage>
</organism>
<dbReference type="InterPro" id="IPR049383">
    <property type="entry name" value="UbiD-like_N"/>
</dbReference>
<dbReference type="Pfam" id="PF01977">
    <property type="entry name" value="UbiD"/>
    <property type="match status" value="1"/>
</dbReference>
<dbReference type="Pfam" id="PF20695">
    <property type="entry name" value="UbiD_N"/>
    <property type="match status" value="1"/>
</dbReference>
<dbReference type="RefSeq" id="WP_073303072.1">
    <property type="nucleotide sequence ID" value="NZ_FRAW01000006.1"/>
</dbReference>
<dbReference type="PANTHER" id="PTHR30108:SF7">
    <property type="entry name" value="3-POLYPRENYL-4-HYDROXYBENZOATE DECARBOXYLASE"/>
    <property type="match status" value="1"/>
</dbReference>
<dbReference type="InterPro" id="IPR049381">
    <property type="entry name" value="UbiD-like_C"/>
</dbReference>
<feature type="domain" description="3-octaprenyl-4-hydroxybenzoate carboxy-lyase-like C-terminal" evidence="3">
    <location>
        <begin position="320"/>
        <end position="453"/>
    </location>
</feature>
<protein>
    <submittedName>
        <fullName evidence="4">4-hydroxy-3-polyprenylbenzoate decarboxylase</fullName>
    </submittedName>
</protein>
<evidence type="ECO:0000259" key="2">
    <source>
        <dbReference type="Pfam" id="PF20695"/>
    </source>
</evidence>
<feature type="domain" description="3-octaprenyl-4-hydroxybenzoate carboxy-lyase-like N-terminal" evidence="2">
    <location>
        <begin position="11"/>
        <end position="76"/>
    </location>
</feature>
<dbReference type="Gene3D" id="3.40.1670.10">
    <property type="entry name" value="UbiD C-terminal domain-like"/>
    <property type="match status" value="1"/>
</dbReference>
<evidence type="ECO:0000259" key="1">
    <source>
        <dbReference type="Pfam" id="PF01977"/>
    </source>
</evidence>
<evidence type="ECO:0000259" key="3">
    <source>
        <dbReference type="Pfam" id="PF20696"/>
    </source>
</evidence>
<accession>A0A1M6SHT1</accession>
<gene>
    <name evidence="4" type="ORF">SAMN05720469_10664</name>
</gene>
<reference evidence="5" key="1">
    <citation type="submission" date="2016-11" db="EMBL/GenBank/DDBJ databases">
        <authorList>
            <person name="Varghese N."/>
            <person name="Submissions S."/>
        </authorList>
    </citation>
    <scope>NUCLEOTIDE SEQUENCE [LARGE SCALE GENOMIC DNA]</scope>
    <source>
        <strain evidence="5">UWOS</strain>
    </source>
</reference>
<dbReference type="GO" id="GO:0005737">
    <property type="term" value="C:cytoplasm"/>
    <property type="evidence" value="ECO:0007669"/>
    <property type="project" value="TreeGrafter"/>
</dbReference>